<dbReference type="InterPro" id="IPR042070">
    <property type="entry name" value="PucR_C-HTH_sf"/>
</dbReference>
<evidence type="ECO:0000256" key="1">
    <source>
        <dbReference type="ARBA" id="ARBA00006754"/>
    </source>
</evidence>
<dbReference type="InterPro" id="IPR009057">
    <property type="entry name" value="Homeodomain-like_sf"/>
</dbReference>
<name>A0A0D6ZC36_9BACI</name>
<dbReference type="InterPro" id="IPR008599">
    <property type="entry name" value="Diacid_rec"/>
</dbReference>
<dbReference type="EMBL" id="JXIQ01000019">
    <property type="protein sequence ID" value="KIY23364.1"/>
    <property type="molecule type" value="Genomic_DNA"/>
</dbReference>
<keyword evidence="6" id="KW-1185">Reference proteome</keyword>
<dbReference type="PANTHER" id="PTHR33744">
    <property type="entry name" value="CARBOHYDRATE DIACID REGULATOR"/>
    <property type="match status" value="1"/>
</dbReference>
<dbReference type="Pfam" id="PF05651">
    <property type="entry name" value="Diacid_rec"/>
    <property type="match status" value="1"/>
</dbReference>
<organism evidence="5 6">
    <name type="scientific">Mesobacillus subterraneus</name>
    <dbReference type="NCBI Taxonomy" id="285983"/>
    <lineage>
        <taxon>Bacteria</taxon>
        <taxon>Bacillati</taxon>
        <taxon>Bacillota</taxon>
        <taxon>Bacilli</taxon>
        <taxon>Bacillales</taxon>
        <taxon>Bacillaceae</taxon>
        <taxon>Mesobacillus</taxon>
    </lineage>
</organism>
<protein>
    <recommendedName>
        <fullName evidence="7">Sugar diacid utilization regulator</fullName>
    </recommendedName>
</protein>
<sequence>MDFLDKQLAQEIVDRTMGIIGKNINVMDNRGVIIGSGDANRIDDVHEGAVHVIKQESGYEITEVEAKNFYGVKAGVNLPIRFDGEIVGVIGITGAPEEIRSFGELVRMAAELSLQQAVLMNEIQWDERLKEELVSQIIHAEGKMDPLFLDRAMRLGIDVNLSRTAMVILTRDRKKTFPFLKSRLEKDDLLLMQHDRIVILKRMPSGQSGFQMIKLAEGWINAYKSTNDRYIKIGIGQHHSSLTGLTKSYQQADLTLKAGLKLASEKDIFVYEDYYLPVFLLTASNMGLTEGLEPFYTKLKSRDSKGELTESLRALIETNGDMNSAAKMLFIHRNTLRYRLDKITEITGKDPRKTTDLLHLYLSFLNNELE</sequence>
<dbReference type="Gene3D" id="1.10.10.2840">
    <property type="entry name" value="PucR C-terminal helix-turn-helix domain"/>
    <property type="match status" value="1"/>
</dbReference>
<comment type="similarity">
    <text evidence="1">Belongs to the CdaR family.</text>
</comment>
<comment type="caution">
    <text evidence="5">The sequence shown here is derived from an EMBL/GenBank/DDBJ whole genome shotgun (WGS) entry which is preliminary data.</text>
</comment>
<dbReference type="PATRIC" id="fig|285983.3.peg.2604"/>
<evidence type="ECO:0008006" key="7">
    <source>
        <dbReference type="Google" id="ProtNLM"/>
    </source>
</evidence>
<evidence type="ECO:0000313" key="5">
    <source>
        <dbReference type="EMBL" id="KIY23364.1"/>
    </source>
</evidence>
<evidence type="ECO:0000259" key="2">
    <source>
        <dbReference type="Pfam" id="PF05651"/>
    </source>
</evidence>
<dbReference type="RefSeq" id="WP_044391192.1">
    <property type="nucleotide sequence ID" value="NZ_JXIQ01000019.1"/>
</dbReference>
<feature type="domain" description="CdaR GGDEF-like" evidence="4">
    <location>
        <begin position="142"/>
        <end position="257"/>
    </location>
</feature>
<proteinExistence type="inferred from homology"/>
<dbReference type="PANTHER" id="PTHR33744:SF15">
    <property type="entry name" value="CARBOHYDRATE DIACID REGULATOR"/>
    <property type="match status" value="1"/>
</dbReference>
<accession>A0A0D6ZC36</accession>
<evidence type="ECO:0000259" key="3">
    <source>
        <dbReference type="Pfam" id="PF13556"/>
    </source>
</evidence>
<reference evidence="5 6" key="1">
    <citation type="submission" date="2015-01" db="EMBL/GenBank/DDBJ databases">
        <title>Draft genome sequences of the supercritical CO2 tolerant bacteria Bacillus subterraneus MITOT1 and Bacillus cereus MIT0214.</title>
        <authorList>
            <person name="Peet K.C."/>
            <person name="Thompson J.R."/>
        </authorList>
    </citation>
    <scope>NUCLEOTIDE SEQUENCE [LARGE SCALE GENOMIC DNA]</scope>
    <source>
        <strain evidence="5 6">MITOT1</strain>
    </source>
</reference>
<evidence type="ECO:0000259" key="4">
    <source>
        <dbReference type="Pfam" id="PF17853"/>
    </source>
</evidence>
<dbReference type="AlphaFoldDB" id="A0A0D6ZC36"/>
<dbReference type="InterPro" id="IPR025736">
    <property type="entry name" value="PucR_C-HTH_dom"/>
</dbReference>
<feature type="domain" description="Putative sugar diacid recognition" evidence="2">
    <location>
        <begin position="4"/>
        <end position="136"/>
    </location>
</feature>
<dbReference type="Pfam" id="PF17853">
    <property type="entry name" value="GGDEF_2"/>
    <property type="match status" value="1"/>
</dbReference>
<evidence type="ECO:0000313" key="6">
    <source>
        <dbReference type="Proteomes" id="UP000032512"/>
    </source>
</evidence>
<gene>
    <name evidence="5" type="ORF">UB32_03335</name>
</gene>
<dbReference type="Proteomes" id="UP000032512">
    <property type="component" value="Unassembled WGS sequence"/>
</dbReference>
<dbReference type="InterPro" id="IPR041522">
    <property type="entry name" value="CdaR_GGDEF"/>
</dbReference>
<dbReference type="Pfam" id="PF13556">
    <property type="entry name" value="HTH_30"/>
    <property type="match status" value="1"/>
</dbReference>
<dbReference type="InterPro" id="IPR051448">
    <property type="entry name" value="CdaR-like_regulators"/>
</dbReference>
<feature type="domain" description="PucR C-terminal helix-turn-helix" evidence="3">
    <location>
        <begin position="308"/>
        <end position="364"/>
    </location>
</feature>
<dbReference type="SUPFAM" id="SSF46689">
    <property type="entry name" value="Homeodomain-like"/>
    <property type="match status" value="1"/>
</dbReference>